<dbReference type="Pfam" id="PF02064">
    <property type="entry name" value="MAS20"/>
    <property type="match status" value="1"/>
</dbReference>
<dbReference type="AlphaFoldDB" id="A0A3B0KDI1"/>
<evidence type="ECO:0000256" key="7">
    <source>
        <dbReference type="ARBA" id="ARBA00022989"/>
    </source>
</evidence>
<dbReference type="EMBL" id="OUUW01000008">
    <property type="protein sequence ID" value="SPP83796.1"/>
    <property type="molecule type" value="Genomic_DNA"/>
</dbReference>
<keyword evidence="8 10" id="KW-0496">Mitochondrion</keyword>
<keyword evidence="7" id="KW-1133">Transmembrane helix</keyword>
<keyword evidence="4" id="KW-0812">Transmembrane</keyword>
<protein>
    <submittedName>
        <fullName evidence="11">Blast:Mitochondrial import receptor subunit TOM20 homolog</fullName>
    </submittedName>
</protein>
<keyword evidence="6" id="KW-0653">Protein transport</keyword>
<dbReference type="PANTHER" id="PTHR12430">
    <property type="entry name" value="MITOCHONDRIAL IMPORT RECEPTOR SUBUNIT TOM20"/>
    <property type="match status" value="1"/>
</dbReference>
<evidence type="ECO:0000256" key="2">
    <source>
        <dbReference type="ARBA" id="ARBA00005792"/>
    </source>
</evidence>
<gene>
    <name evidence="11" type="ORF">DGUA_6G016270</name>
</gene>
<evidence type="ECO:0000256" key="1">
    <source>
        <dbReference type="ARBA" id="ARBA00004572"/>
    </source>
</evidence>
<keyword evidence="5 10" id="KW-1000">Mitochondrion outer membrane</keyword>
<dbReference type="GO" id="GO:0008320">
    <property type="term" value="F:protein transmembrane transporter activity"/>
    <property type="evidence" value="ECO:0007669"/>
    <property type="project" value="TreeGrafter"/>
</dbReference>
<organism evidence="11 12">
    <name type="scientific">Drosophila guanche</name>
    <name type="common">Fruit fly</name>
    <dbReference type="NCBI Taxonomy" id="7266"/>
    <lineage>
        <taxon>Eukaryota</taxon>
        <taxon>Metazoa</taxon>
        <taxon>Ecdysozoa</taxon>
        <taxon>Arthropoda</taxon>
        <taxon>Hexapoda</taxon>
        <taxon>Insecta</taxon>
        <taxon>Pterygota</taxon>
        <taxon>Neoptera</taxon>
        <taxon>Endopterygota</taxon>
        <taxon>Diptera</taxon>
        <taxon>Brachycera</taxon>
        <taxon>Muscomorpha</taxon>
        <taxon>Ephydroidea</taxon>
        <taxon>Drosophilidae</taxon>
        <taxon>Drosophila</taxon>
        <taxon>Sophophora</taxon>
    </lineage>
</organism>
<dbReference type="Proteomes" id="UP000268350">
    <property type="component" value="Unassembled WGS sequence"/>
</dbReference>
<dbReference type="InterPro" id="IPR023392">
    <property type="entry name" value="Tom20_dom_sf"/>
</dbReference>
<evidence type="ECO:0000256" key="4">
    <source>
        <dbReference type="ARBA" id="ARBA00022692"/>
    </source>
</evidence>
<keyword evidence="3" id="KW-0813">Transport</keyword>
<reference evidence="12" key="1">
    <citation type="submission" date="2018-01" db="EMBL/GenBank/DDBJ databases">
        <authorList>
            <person name="Alioto T."/>
            <person name="Alioto T."/>
        </authorList>
    </citation>
    <scope>NUCLEOTIDE SEQUENCE [LARGE SCALE GENOMIC DNA]</scope>
</reference>
<accession>A0A3B0KDI1</accession>
<comment type="subcellular location">
    <subcellularLocation>
        <location evidence="1">Mitochondrion outer membrane</location>
        <topology evidence="1">Single-pass membrane protein</topology>
    </subcellularLocation>
</comment>
<comment type="similarity">
    <text evidence="2 10">Belongs to the Tom20 family.</text>
</comment>
<evidence type="ECO:0000313" key="12">
    <source>
        <dbReference type="Proteomes" id="UP000268350"/>
    </source>
</evidence>
<keyword evidence="11" id="KW-0675">Receptor</keyword>
<dbReference type="GO" id="GO:0016031">
    <property type="term" value="P:tRNA import into mitochondrion"/>
    <property type="evidence" value="ECO:0007669"/>
    <property type="project" value="TreeGrafter"/>
</dbReference>
<dbReference type="GO" id="GO:0030150">
    <property type="term" value="P:protein import into mitochondrial matrix"/>
    <property type="evidence" value="ECO:0007669"/>
    <property type="project" value="TreeGrafter"/>
</dbReference>
<keyword evidence="9 10" id="KW-0472">Membrane</keyword>
<dbReference type="GO" id="GO:0030943">
    <property type="term" value="F:mitochondrion targeting sequence binding"/>
    <property type="evidence" value="ECO:0007669"/>
    <property type="project" value="TreeGrafter"/>
</dbReference>
<sequence>MPYSGTCTVLAISAVSSVLGFCVYYDKKRREDPDYKRKVRSRRLNAKLAKEQKQRDATVSAMAQVPQAPAQALSGLVRPNTEQYFLEQIHLGELRILAGDIETGITHMINATSVCIRQQTFLHMLESTLSEEVFSMFMLKMLQAEQARNNSNGIMPNVASPRYGIAW</sequence>
<evidence type="ECO:0000256" key="6">
    <source>
        <dbReference type="ARBA" id="ARBA00022927"/>
    </source>
</evidence>
<proteinExistence type="inferred from homology"/>
<dbReference type="STRING" id="7266.A0A3B0KDI1"/>
<dbReference type="PIRSF" id="PIRSF037707">
    <property type="entry name" value="MAS20_rcpt"/>
    <property type="match status" value="1"/>
</dbReference>
<evidence type="ECO:0000313" key="11">
    <source>
        <dbReference type="EMBL" id="SPP83796.1"/>
    </source>
</evidence>
<dbReference type="PANTHER" id="PTHR12430:SF0">
    <property type="entry name" value="TRANSLOCASE OF OUTER MITOCHONDRIAL MEMBRANE 20"/>
    <property type="match status" value="1"/>
</dbReference>
<evidence type="ECO:0000256" key="8">
    <source>
        <dbReference type="ARBA" id="ARBA00023128"/>
    </source>
</evidence>
<dbReference type="GO" id="GO:0005742">
    <property type="term" value="C:mitochondrial outer membrane translocase complex"/>
    <property type="evidence" value="ECO:0007669"/>
    <property type="project" value="UniProtKB-UniRule"/>
</dbReference>
<name>A0A3B0KDI1_DROGU</name>
<keyword evidence="12" id="KW-1185">Reference proteome</keyword>
<dbReference type="OMA" id="MHMINAT"/>
<evidence type="ECO:0000256" key="5">
    <source>
        <dbReference type="ARBA" id="ARBA00022787"/>
    </source>
</evidence>
<dbReference type="SUPFAM" id="SSF47157">
    <property type="entry name" value="Mitochondrial import receptor subunit Tom20"/>
    <property type="match status" value="1"/>
</dbReference>
<dbReference type="Gene3D" id="1.20.960.10">
    <property type="entry name" value="Mitochondrial outer membrane translocase complex, subunit Tom20 domain"/>
    <property type="match status" value="1"/>
</dbReference>
<dbReference type="OrthoDB" id="2154253at2759"/>
<dbReference type="GO" id="GO:0006605">
    <property type="term" value="P:protein targeting"/>
    <property type="evidence" value="ECO:0007669"/>
    <property type="project" value="InterPro"/>
</dbReference>
<evidence type="ECO:0000256" key="10">
    <source>
        <dbReference type="PIRNR" id="PIRNR037707"/>
    </source>
</evidence>
<dbReference type="GO" id="GO:0006886">
    <property type="term" value="P:intracellular protein transport"/>
    <property type="evidence" value="ECO:0007669"/>
    <property type="project" value="InterPro"/>
</dbReference>
<evidence type="ECO:0000256" key="9">
    <source>
        <dbReference type="ARBA" id="ARBA00023136"/>
    </source>
</evidence>
<dbReference type="InterPro" id="IPR002056">
    <property type="entry name" value="MAS20"/>
</dbReference>
<dbReference type="PRINTS" id="PR00351">
    <property type="entry name" value="OM20RECEPTOR"/>
</dbReference>
<evidence type="ECO:0000256" key="3">
    <source>
        <dbReference type="ARBA" id="ARBA00022448"/>
    </source>
</evidence>